<evidence type="ECO:0000313" key="3">
    <source>
        <dbReference type="Proteomes" id="UP000326396"/>
    </source>
</evidence>
<dbReference type="EMBL" id="SZYD01000003">
    <property type="protein sequence ID" value="KAD6795624.1"/>
    <property type="molecule type" value="Genomic_DNA"/>
</dbReference>
<protein>
    <submittedName>
        <fullName evidence="2">Uncharacterized protein</fullName>
    </submittedName>
</protein>
<organism evidence="2 3">
    <name type="scientific">Mikania micrantha</name>
    <name type="common">bitter vine</name>
    <dbReference type="NCBI Taxonomy" id="192012"/>
    <lineage>
        <taxon>Eukaryota</taxon>
        <taxon>Viridiplantae</taxon>
        <taxon>Streptophyta</taxon>
        <taxon>Embryophyta</taxon>
        <taxon>Tracheophyta</taxon>
        <taxon>Spermatophyta</taxon>
        <taxon>Magnoliopsida</taxon>
        <taxon>eudicotyledons</taxon>
        <taxon>Gunneridae</taxon>
        <taxon>Pentapetalae</taxon>
        <taxon>asterids</taxon>
        <taxon>campanulids</taxon>
        <taxon>Asterales</taxon>
        <taxon>Asteraceae</taxon>
        <taxon>Asteroideae</taxon>
        <taxon>Heliantheae alliance</taxon>
        <taxon>Eupatorieae</taxon>
        <taxon>Mikania</taxon>
    </lineage>
</organism>
<proteinExistence type="predicted"/>
<dbReference type="Proteomes" id="UP000326396">
    <property type="component" value="Linkage Group LG11"/>
</dbReference>
<comment type="caution">
    <text evidence="2">The sequence shown here is derived from an EMBL/GenBank/DDBJ whole genome shotgun (WGS) entry which is preliminary data.</text>
</comment>
<name>A0A5N6PNX3_9ASTR</name>
<evidence type="ECO:0000256" key="1">
    <source>
        <dbReference type="SAM" id="MobiDB-lite"/>
    </source>
</evidence>
<reference evidence="2 3" key="1">
    <citation type="submission" date="2019-05" db="EMBL/GenBank/DDBJ databases">
        <title>Mikania micrantha, genome provides insights into the molecular mechanism of rapid growth.</title>
        <authorList>
            <person name="Liu B."/>
        </authorList>
    </citation>
    <scope>NUCLEOTIDE SEQUENCE [LARGE SCALE GENOMIC DNA]</scope>
    <source>
        <strain evidence="2">NLD-2019</strain>
        <tissue evidence="2">Leaf</tissue>
    </source>
</reference>
<feature type="region of interest" description="Disordered" evidence="1">
    <location>
        <begin position="152"/>
        <end position="175"/>
    </location>
</feature>
<sequence length="187" mass="21022">MAISFTRCSLTIEPFTLHLFLIRLLLMPSFLPYDFQFNNLVAMESLLLVLEPAPKVYWLALAWYRMSRLLDLDLVVLADKNDFGTSFPPPFDRIHYSYHAPHQCHDPHVETAKDSNIDLRRIKLGLIVIVVVLDMAMFGGRRGVGQVATERRGGGLGDVGGRRRKPAGQGKEAGARGLRAEYELIEG</sequence>
<gene>
    <name evidence="2" type="ORF">E3N88_06520</name>
</gene>
<evidence type="ECO:0000313" key="2">
    <source>
        <dbReference type="EMBL" id="KAD6795624.1"/>
    </source>
</evidence>
<dbReference type="AlphaFoldDB" id="A0A5N6PNX3"/>
<keyword evidence="3" id="KW-1185">Reference proteome</keyword>
<accession>A0A5N6PNX3</accession>